<dbReference type="PANTHER" id="PTHR46630:SF1">
    <property type="entry name" value="TETRATRICOPEPTIDE REPEAT PROTEIN 29"/>
    <property type="match status" value="1"/>
</dbReference>
<feature type="repeat" description="TPR" evidence="6">
    <location>
        <begin position="187"/>
        <end position="220"/>
    </location>
</feature>
<keyword evidence="10" id="KW-1185">Reference proteome</keyword>
<dbReference type="EMBL" id="JAMLJN010000005">
    <property type="protein sequence ID" value="MCL9770355.1"/>
    <property type="molecule type" value="Genomic_DNA"/>
</dbReference>
<name>A0ABT0TIW6_9FLAO</name>
<sequence>MKLSYYLVFCYFSFFLVNAQIIVPKNGRLNDHCKALIKQEKFFPSDTASLKKFITPLSKNRNFIPLYYAFLANGYVAFQDNVKSKDKVLYEKSIKLASQLNDNSLIVWTKYNYITHLYKYRKYQIMQPILLDLLEDLKNIDKKQIILPEETFKTIGWIMQTFLDYDESDYYLNLALKYCESNSSNQASLLDNLGINYYKKENFTKALQYFDRAKDIAIKINDSLRLAKTLGNKALVFEKQKKYELAIQLLNEDIRISKILKEDKNTMFALTALGRIYLQLKKFDAATLVLKQAYDIAILKPYFKRSELEIILLKLELLKLQPNDVNELNLRRRIAVIEDSLKSTDGDEQIQFLKWQIQKAKFQKKLSDAEIEYNKLKTRKRVLGIIIVFSSIMLLYIYYLQRKKHFKLNEAYENRVLELEEQKTQIENKLKASSESFKNQVEYLKDKNIQINKLKNEIEKIKYSSSFYLEAKRGKLNALLESHLMTEENWMSFKRQFENEYPEFSSYLKTNFPSLTNSNLRIIYLQKLGFSNLEISEILGITLDAVKKAKQRLKKKLSDKHEILFSFKKN</sequence>
<keyword evidence="8" id="KW-0472">Membrane</keyword>
<evidence type="ECO:0000256" key="5">
    <source>
        <dbReference type="ARBA" id="ARBA00038253"/>
    </source>
</evidence>
<gene>
    <name evidence="9" type="ORF">NAT47_07985</name>
</gene>
<dbReference type="InterPro" id="IPR019734">
    <property type="entry name" value="TPR_rpt"/>
</dbReference>
<dbReference type="Pfam" id="PF13424">
    <property type="entry name" value="TPR_12"/>
    <property type="match status" value="1"/>
</dbReference>
<keyword evidence="8" id="KW-0812">Transmembrane</keyword>
<keyword evidence="4 6" id="KW-0802">TPR repeat</keyword>
<proteinExistence type="inferred from homology"/>
<accession>A0ABT0TIW6</accession>
<evidence type="ECO:0000256" key="7">
    <source>
        <dbReference type="SAM" id="Coils"/>
    </source>
</evidence>
<evidence type="ECO:0000313" key="9">
    <source>
        <dbReference type="EMBL" id="MCL9770355.1"/>
    </source>
</evidence>
<protein>
    <submittedName>
        <fullName evidence="9">Tetratricopeptide repeat protein</fullName>
    </submittedName>
</protein>
<keyword evidence="8" id="KW-1133">Transmembrane helix</keyword>
<dbReference type="SMART" id="SM00028">
    <property type="entry name" value="TPR"/>
    <property type="match status" value="3"/>
</dbReference>
<dbReference type="InterPro" id="IPR011990">
    <property type="entry name" value="TPR-like_helical_dom_sf"/>
</dbReference>
<evidence type="ECO:0000256" key="8">
    <source>
        <dbReference type="SAM" id="Phobius"/>
    </source>
</evidence>
<comment type="similarity">
    <text evidence="5">Belongs to the Rap family.</text>
</comment>
<keyword evidence="2" id="KW-0963">Cytoplasm</keyword>
<feature type="coiled-coil region" evidence="7">
    <location>
        <begin position="359"/>
        <end position="464"/>
    </location>
</feature>
<evidence type="ECO:0000256" key="3">
    <source>
        <dbReference type="ARBA" id="ARBA00022737"/>
    </source>
</evidence>
<evidence type="ECO:0000256" key="4">
    <source>
        <dbReference type="ARBA" id="ARBA00022803"/>
    </source>
</evidence>
<dbReference type="InterPro" id="IPR016032">
    <property type="entry name" value="Sig_transdc_resp-reg_C-effctor"/>
</dbReference>
<evidence type="ECO:0000313" key="10">
    <source>
        <dbReference type="Proteomes" id="UP001203342"/>
    </source>
</evidence>
<dbReference type="Proteomes" id="UP001203342">
    <property type="component" value="Unassembled WGS sequence"/>
</dbReference>
<dbReference type="InterPro" id="IPR051476">
    <property type="entry name" value="Bac_ResReg_Asp_Phosphatase"/>
</dbReference>
<feature type="transmembrane region" description="Helical" evidence="8">
    <location>
        <begin position="382"/>
        <end position="400"/>
    </location>
</feature>
<dbReference type="RefSeq" id="WP_250581875.1">
    <property type="nucleotide sequence ID" value="NZ_JAMLJN010000005.1"/>
</dbReference>
<dbReference type="SUPFAM" id="SSF48452">
    <property type="entry name" value="TPR-like"/>
    <property type="match status" value="1"/>
</dbReference>
<keyword evidence="3" id="KW-0677">Repeat</keyword>
<comment type="caution">
    <text evidence="9">The sequence shown here is derived from an EMBL/GenBank/DDBJ whole genome shotgun (WGS) entry which is preliminary data.</text>
</comment>
<evidence type="ECO:0000256" key="2">
    <source>
        <dbReference type="ARBA" id="ARBA00022490"/>
    </source>
</evidence>
<dbReference type="PANTHER" id="PTHR46630">
    <property type="entry name" value="TETRATRICOPEPTIDE REPEAT PROTEIN 29"/>
    <property type="match status" value="1"/>
</dbReference>
<keyword evidence="7" id="KW-0175">Coiled coil</keyword>
<evidence type="ECO:0000256" key="1">
    <source>
        <dbReference type="ARBA" id="ARBA00004496"/>
    </source>
</evidence>
<organism evidence="9 10">
    <name type="scientific">Flavobacterium fragile</name>
    <dbReference type="NCBI Taxonomy" id="2949085"/>
    <lineage>
        <taxon>Bacteria</taxon>
        <taxon>Pseudomonadati</taxon>
        <taxon>Bacteroidota</taxon>
        <taxon>Flavobacteriia</taxon>
        <taxon>Flavobacteriales</taxon>
        <taxon>Flavobacteriaceae</taxon>
        <taxon>Flavobacterium</taxon>
    </lineage>
</organism>
<dbReference type="PROSITE" id="PS50005">
    <property type="entry name" value="TPR"/>
    <property type="match status" value="1"/>
</dbReference>
<dbReference type="SUPFAM" id="SSF46894">
    <property type="entry name" value="C-terminal effector domain of the bipartite response regulators"/>
    <property type="match status" value="1"/>
</dbReference>
<dbReference type="Gene3D" id="1.25.40.10">
    <property type="entry name" value="Tetratricopeptide repeat domain"/>
    <property type="match status" value="1"/>
</dbReference>
<evidence type="ECO:0000256" key="6">
    <source>
        <dbReference type="PROSITE-ProRule" id="PRU00339"/>
    </source>
</evidence>
<reference evidence="9 10" key="1">
    <citation type="submission" date="2022-05" db="EMBL/GenBank/DDBJ databases">
        <title>Flavobacterium sp., isolated from activated sludge.</title>
        <authorList>
            <person name="Ran Q."/>
        </authorList>
    </citation>
    <scope>NUCLEOTIDE SEQUENCE [LARGE SCALE GENOMIC DNA]</scope>
    <source>
        <strain evidence="9 10">HXWNR69</strain>
    </source>
</reference>
<comment type="subcellular location">
    <subcellularLocation>
        <location evidence="1">Cytoplasm</location>
    </subcellularLocation>
</comment>